<evidence type="ECO:0000259" key="6">
    <source>
        <dbReference type="Pfam" id="PF08159"/>
    </source>
</evidence>
<keyword evidence="3" id="KW-0677">Repeat</keyword>
<dbReference type="Ensembl" id="ENSMPUT00000008344.1">
    <property type="protein sequence ID" value="ENSMPUP00000008213.1"/>
    <property type="gene ID" value="ENSMPUG00000008275.1"/>
</dbReference>
<dbReference type="OMA" id="NALCHRE"/>
<dbReference type="Pfam" id="PF23097">
    <property type="entry name" value="NOL10_2nd"/>
    <property type="match status" value="1"/>
</dbReference>
<protein>
    <submittedName>
        <fullName evidence="8">Uncharacterized protein</fullName>
    </submittedName>
</protein>
<organism evidence="8">
    <name type="scientific">Mustela putorius furo</name>
    <name type="common">European domestic ferret</name>
    <name type="synonym">Mustela furo</name>
    <dbReference type="NCBI Taxonomy" id="9669"/>
    <lineage>
        <taxon>Eukaryota</taxon>
        <taxon>Metazoa</taxon>
        <taxon>Chordata</taxon>
        <taxon>Craniata</taxon>
        <taxon>Vertebrata</taxon>
        <taxon>Euteleostomi</taxon>
        <taxon>Mammalia</taxon>
        <taxon>Eutheria</taxon>
        <taxon>Laurasiatheria</taxon>
        <taxon>Carnivora</taxon>
        <taxon>Caniformia</taxon>
        <taxon>Musteloidea</taxon>
        <taxon>Mustelidae</taxon>
        <taxon>Mustelinae</taxon>
        <taxon>Mustela</taxon>
    </lineage>
</organism>
<reference evidence="8" key="1">
    <citation type="submission" date="2024-06" db="UniProtKB">
        <authorList>
            <consortium name="Ensembl"/>
        </authorList>
    </citation>
    <scope>IDENTIFICATION</scope>
</reference>
<dbReference type="InterPro" id="IPR040382">
    <property type="entry name" value="NOL10/Enp2"/>
</dbReference>
<dbReference type="STRING" id="9669.ENSMPUP00000008213"/>
<dbReference type="GeneTree" id="ENSGT00390000007900"/>
<dbReference type="PANTHER" id="PTHR14927:SF0">
    <property type="entry name" value="NUCLEOLAR PROTEIN 10"/>
    <property type="match status" value="1"/>
</dbReference>
<dbReference type="InParanoid" id="M3YA56"/>
<feature type="region of interest" description="Disordered" evidence="5">
    <location>
        <begin position="168"/>
        <end position="192"/>
    </location>
</feature>
<proteinExistence type="predicted"/>
<evidence type="ECO:0000256" key="3">
    <source>
        <dbReference type="ARBA" id="ARBA00022737"/>
    </source>
</evidence>
<dbReference type="PANTHER" id="PTHR14927">
    <property type="entry name" value="NUCLEOLAR PROTEIN 10"/>
    <property type="match status" value="1"/>
</dbReference>
<sequence length="296" mass="35141">MFHVLVLSSASRWCFFLGNSTEELKRIQKAVYDDYKFVTKTDLENLGLIHLIFTRHVCMIFLDVRLCHRFAYEEYKKKDRCCAQSPVKGLPEFNKKLKLKLIEDHKEKQKSTWKKKIKSLYNILTNDWFRVFENTDFKVEKESKEFKLLNPVVNKYFMKKEKKRLKGKLCDAESSKNSDDEKDKLKRKERLRENQQTVLKPPFYVVKAGEIRSFKDSATKQKLMNKTLEDHLQLEAKNECFRSVSEAMVVSKQLAFMLKSSEQQKQQEAEKLNQEKETFCHSAVTGSQDHRIRLLF</sequence>
<dbReference type="GO" id="GO:0000462">
    <property type="term" value="P:maturation of SSU-rRNA from tricistronic rRNA transcript (SSU-rRNA, 5.8S rRNA, LSU-rRNA)"/>
    <property type="evidence" value="ECO:0007669"/>
    <property type="project" value="TreeGrafter"/>
</dbReference>
<name>M3YA56_MUSPF</name>
<accession>M3YA56</accession>
<evidence type="ECO:0000259" key="7">
    <source>
        <dbReference type="Pfam" id="PF23097"/>
    </source>
</evidence>
<dbReference type="AlphaFoldDB" id="M3YA56"/>
<comment type="subcellular location">
    <subcellularLocation>
        <location evidence="1">Nucleus</location>
        <location evidence="1">Nucleolus</location>
    </subcellularLocation>
</comment>
<feature type="domain" description="Nucleolar protein 10-like second" evidence="7">
    <location>
        <begin position="31"/>
        <end position="66"/>
    </location>
</feature>
<dbReference type="Pfam" id="PF08159">
    <property type="entry name" value="NUC153"/>
    <property type="match status" value="1"/>
</dbReference>
<evidence type="ECO:0000313" key="8">
    <source>
        <dbReference type="Ensembl" id="ENSMPUP00000008213.1"/>
    </source>
</evidence>
<evidence type="ECO:0000256" key="4">
    <source>
        <dbReference type="ARBA" id="ARBA00023242"/>
    </source>
</evidence>
<evidence type="ECO:0000256" key="5">
    <source>
        <dbReference type="SAM" id="MobiDB-lite"/>
    </source>
</evidence>
<dbReference type="eggNOG" id="KOG2321">
    <property type="taxonomic scope" value="Eukaryota"/>
</dbReference>
<keyword evidence="2" id="KW-0853">WD repeat</keyword>
<dbReference type="EMBL" id="AEYP01023854">
    <property type="status" value="NOT_ANNOTATED_CDS"/>
    <property type="molecule type" value="Genomic_DNA"/>
</dbReference>
<dbReference type="InterPro" id="IPR056550">
    <property type="entry name" value="NOL10_2nd"/>
</dbReference>
<evidence type="ECO:0000256" key="1">
    <source>
        <dbReference type="ARBA" id="ARBA00004604"/>
    </source>
</evidence>
<keyword evidence="4" id="KW-0539">Nucleus</keyword>
<dbReference type="GO" id="GO:0032040">
    <property type="term" value="C:small-subunit processome"/>
    <property type="evidence" value="ECO:0007669"/>
    <property type="project" value="TreeGrafter"/>
</dbReference>
<dbReference type="HOGENOM" id="CLU_065169_0_0_1"/>
<dbReference type="GO" id="GO:0030686">
    <property type="term" value="C:90S preribosome"/>
    <property type="evidence" value="ECO:0007669"/>
    <property type="project" value="TreeGrafter"/>
</dbReference>
<dbReference type="InterPro" id="IPR012580">
    <property type="entry name" value="NUC153"/>
</dbReference>
<evidence type="ECO:0000256" key="2">
    <source>
        <dbReference type="ARBA" id="ARBA00022574"/>
    </source>
</evidence>
<feature type="domain" description="NUC153" evidence="6">
    <location>
        <begin position="131"/>
        <end position="152"/>
    </location>
</feature>